<dbReference type="Proteomes" id="UP001456307">
    <property type="component" value="Unassembled WGS sequence"/>
</dbReference>
<dbReference type="EMBL" id="JBCNVT010000002">
    <property type="protein sequence ID" value="MEO5287057.1"/>
    <property type="molecule type" value="Genomic_DNA"/>
</dbReference>
<protein>
    <submittedName>
        <fullName evidence="1">Uncharacterized protein</fullName>
    </submittedName>
</protein>
<accession>A0ABV0I7D1</accession>
<sequence length="78" mass="8949">MVHVVGRENRLTVNWQRVAFQIDDINVLFIIIFGNESPSAINDQAKPFVRIQMPKDAIILVILGLPRKIRPDMLLQLV</sequence>
<evidence type="ECO:0000313" key="1">
    <source>
        <dbReference type="EMBL" id="MEO5287057.1"/>
    </source>
</evidence>
<name>A0ABV0I7D1_9LACO</name>
<reference evidence="1 2" key="1">
    <citation type="submission" date="2024-04" db="EMBL/GenBank/DDBJ databases">
        <title>Limosilactobacillus allomucosae sp. nov., a novel species isolated from wild boar faecal samples as potential probiotics for domestic pigs.</title>
        <authorList>
            <person name="Chen B."/>
        </authorList>
    </citation>
    <scope>NUCLEOTIDE SEQUENCE [LARGE SCALE GENOMIC DNA]</scope>
    <source>
        <strain evidence="1 2">WILCCON 0055</strain>
    </source>
</reference>
<comment type="caution">
    <text evidence="1">The sequence shown here is derived from an EMBL/GenBank/DDBJ whole genome shotgun (WGS) entry which is preliminary data.</text>
</comment>
<evidence type="ECO:0000313" key="2">
    <source>
        <dbReference type="Proteomes" id="UP001456307"/>
    </source>
</evidence>
<gene>
    <name evidence="1" type="ORF">AAVZ08_10845</name>
</gene>
<organism evidence="1 2">
    <name type="scientific">Limosilactobacillus allomucosae</name>
    <dbReference type="NCBI Taxonomy" id="3142938"/>
    <lineage>
        <taxon>Bacteria</taxon>
        <taxon>Bacillati</taxon>
        <taxon>Bacillota</taxon>
        <taxon>Bacilli</taxon>
        <taxon>Lactobacillales</taxon>
        <taxon>Lactobacillaceae</taxon>
        <taxon>Limosilactobacillus</taxon>
    </lineage>
</organism>
<proteinExistence type="predicted"/>
<keyword evidence="2" id="KW-1185">Reference proteome</keyword>